<dbReference type="AlphaFoldDB" id="A0AAN7VFY5"/>
<protein>
    <recommendedName>
        <fullName evidence="3">DDE Tnp4 domain-containing protein</fullName>
    </recommendedName>
</protein>
<keyword evidence="2" id="KW-1185">Reference proteome</keyword>
<gene>
    <name evidence="1" type="ORF">RI129_002812</name>
</gene>
<evidence type="ECO:0000313" key="1">
    <source>
        <dbReference type="EMBL" id="KAK5647920.1"/>
    </source>
</evidence>
<proteinExistence type="predicted"/>
<accession>A0AAN7VFY5</accession>
<name>A0AAN7VFY5_9COLE</name>
<comment type="caution">
    <text evidence="1">The sequence shown here is derived from an EMBL/GenBank/DDBJ whole genome shotgun (WGS) entry which is preliminary data.</text>
</comment>
<dbReference type="Proteomes" id="UP001329430">
    <property type="component" value="Chromosome 2"/>
</dbReference>
<dbReference type="EMBL" id="JAVRBK010000002">
    <property type="protein sequence ID" value="KAK5647920.1"/>
    <property type="molecule type" value="Genomic_DNA"/>
</dbReference>
<evidence type="ECO:0008006" key="3">
    <source>
        <dbReference type="Google" id="ProtNLM"/>
    </source>
</evidence>
<sequence length="128" mass="14814">MSRWRLLTRTICCTPDNAICIVQAMVCLHNFIMSAETDHVMPQARLYCPPHFIDYDTDEHDVVEGQWRTLIKEGQLENFTRLSTNNAPRSAATQRNVLRDYFVSVIGEHQAPWQYRCAFKGLAINVNQ</sequence>
<evidence type="ECO:0000313" key="2">
    <source>
        <dbReference type="Proteomes" id="UP001329430"/>
    </source>
</evidence>
<reference evidence="1 2" key="1">
    <citation type="journal article" date="2024" name="Insects">
        <title>An Improved Chromosome-Level Genome Assembly of the Firefly Pyrocoelia pectoralis.</title>
        <authorList>
            <person name="Fu X."/>
            <person name="Meyer-Rochow V.B."/>
            <person name="Ballantyne L."/>
            <person name="Zhu X."/>
        </authorList>
    </citation>
    <scope>NUCLEOTIDE SEQUENCE [LARGE SCALE GENOMIC DNA]</scope>
    <source>
        <strain evidence="1">XCY_ONT2</strain>
    </source>
</reference>
<organism evidence="1 2">
    <name type="scientific">Pyrocoelia pectoralis</name>
    <dbReference type="NCBI Taxonomy" id="417401"/>
    <lineage>
        <taxon>Eukaryota</taxon>
        <taxon>Metazoa</taxon>
        <taxon>Ecdysozoa</taxon>
        <taxon>Arthropoda</taxon>
        <taxon>Hexapoda</taxon>
        <taxon>Insecta</taxon>
        <taxon>Pterygota</taxon>
        <taxon>Neoptera</taxon>
        <taxon>Endopterygota</taxon>
        <taxon>Coleoptera</taxon>
        <taxon>Polyphaga</taxon>
        <taxon>Elateriformia</taxon>
        <taxon>Elateroidea</taxon>
        <taxon>Lampyridae</taxon>
        <taxon>Lampyrinae</taxon>
        <taxon>Pyrocoelia</taxon>
    </lineage>
</organism>